<evidence type="ECO:0000313" key="1">
    <source>
        <dbReference type="EMBL" id="RGB77651.1"/>
    </source>
</evidence>
<comment type="caution">
    <text evidence="1">The sequence shown here is derived from an EMBL/GenBank/DDBJ whole genome shotgun (WGS) entry which is preliminary data.</text>
</comment>
<dbReference type="Proteomes" id="UP000260773">
    <property type="component" value="Unassembled WGS sequence"/>
</dbReference>
<reference evidence="1 2" key="1">
    <citation type="submission" date="2018-08" db="EMBL/GenBank/DDBJ databases">
        <title>A genome reference for cultivated species of the human gut microbiota.</title>
        <authorList>
            <person name="Zou Y."/>
            <person name="Xue W."/>
            <person name="Luo G."/>
        </authorList>
    </citation>
    <scope>NUCLEOTIDE SEQUENCE [LARGE SCALE GENOMIC DNA]</scope>
    <source>
        <strain evidence="1 2">AF45-17</strain>
    </source>
</reference>
<dbReference type="RefSeq" id="WP_117528720.1">
    <property type="nucleotide sequence ID" value="NZ_JAQENQ010000007.1"/>
</dbReference>
<dbReference type="AlphaFoldDB" id="A0A3E2TKB0"/>
<evidence type="ECO:0000313" key="2">
    <source>
        <dbReference type="Proteomes" id="UP000260773"/>
    </source>
</evidence>
<accession>A0A3E2TKB0</accession>
<protein>
    <recommendedName>
        <fullName evidence="3">Type II secretion system protein</fullName>
    </recommendedName>
</protein>
<organism evidence="1 2">
    <name type="scientific">Coprococcus catus</name>
    <dbReference type="NCBI Taxonomy" id="116085"/>
    <lineage>
        <taxon>Bacteria</taxon>
        <taxon>Bacillati</taxon>
        <taxon>Bacillota</taxon>
        <taxon>Clostridia</taxon>
        <taxon>Lachnospirales</taxon>
        <taxon>Lachnospiraceae</taxon>
        <taxon>Coprococcus</taxon>
    </lineage>
</organism>
<name>A0A3E2TKB0_9FIRM</name>
<evidence type="ECO:0008006" key="3">
    <source>
        <dbReference type="Google" id="ProtNLM"/>
    </source>
</evidence>
<dbReference type="EMBL" id="QVEP01000032">
    <property type="protein sequence ID" value="RGB77651.1"/>
    <property type="molecule type" value="Genomic_DNA"/>
</dbReference>
<proteinExistence type="predicted"/>
<gene>
    <name evidence="1" type="ORF">DW070_11865</name>
</gene>
<sequence>MKYQRHNNTSSLFLLELILAVLFFSVASALCIQIFTKAHLMSQDARDLNFAVNEVSSIAEQISAGTLHPDTAASSGDTASDPSIQMPDGTLQDAAAYYDSSYTSCEKADAVYVLTVHYEPEDTLLKAHISMDTIADNRNIYTLDVTKHRQRRAES</sequence>